<feature type="transmembrane region" description="Helical" evidence="2">
    <location>
        <begin position="6"/>
        <end position="25"/>
    </location>
</feature>
<dbReference type="EMBL" id="FZNR01000019">
    <property type="protein sequence ID" value="SNS59652.1"/>
    <property type="molecule type" value="Genomic_DNA"/>
</dbReference>
<keyword evidence="2" id="KW-1133">Transmembrane helix</keyword>
<dbReference type="Proteomes" id="UP000198415">
    <property type="component" value="Unassembled WGS sequence"/>
</dbReference>
<evidence type="ECO:0000256" key="2">
    <source>
        <dbReference type="SAM" id="Phobius"/>
    </source>
</evidence>
<name>A0A239FU19_9ACTN</name>
<keyword evidence="2" id="KW-0472">Membrane</keyword>
<reference evidence="3 4" key="1">
    <citation type="submission" date="2017-06" db="EMBL/GenBank/DDBJ databases">
        <authorList>
            <person name="Kim H.J."/>
            <person name="Triplett B.A."/>
        </authorList>
    </citation>
    <scope>NUCLEOTIDE SEQUENCE [LARGE SCALE GENOMIC DNA]</scope>
    <source>
        <strain evidence="3 4">DSM 43151</strain>
    </source>
</reference>
<dbReference type="RefSeq" id="WP_143232768.1">
    <property type="nucleotide sequence ID" value="NZ_BOMU01000086.1"/>
</dbReference>
<evidence type="ECO:0000256" key="1">
    <source>
        <dbReference type="SAM" id="MobiDB-lite"/>
    </source>
</evidence>
<gene>
    <name evidence="3" type="ORF">SAMN06264365_11925</name>
</gene>
<evidence type="ECO:0000313" key="4">
    <source>
        <dbReference type="Proteomes" id="UP000198415"/>
    </source>
</evidence>
<feature type="region of interest" description="Disordered" evidence="1">
    <location>
        <begin position="50"/>
        <end position="88"/>
    </location>
</feature>
<proteinExistence type="predicted"/>
<organism evidence="3 4">
    <name type="scientific">Actinoplanes regularis</name>
    <dbReference type="NCBI Taxonomy" id="52697"/>
    <lineage>
        <taxon>Bacteria</taxon>
        <taxon>Bacillati</taxon>
        <taxon>Actinomycetota</taxon>
        <taxon>Actinomycetes</taxon>
        <taxon>Micromonosporales</taxon>
        <taxon>Micromonosporaceae</taxon>
        <taxon>Actinoplanes</taxon>
    </lineage>
</organism>
<keyword evidence="2" id="KW-0812">Transmembrane</keyword>
<evidence type="ECO:0000313" key="3">
    <source>
        <dbReference type="EMBL" id="SNS59652.1"/>
    </source>
</evidence>
<accession>A0A239FU19</accession>
<sequence>MSSYVAGGFIGVAVLVVVLIGVRVARRWWPRRALDRDDIRRQAALATKQLAKGSRRARRGTMRGGGTGVGSEPNSAAMLSNDGPVGLP</sequence>
<protein>
    <submittedName>
        <fullName evidence="3">Uncharacterized protein</fullName>
    </submittedName>
</protein>
<dbReference type="AlphaFoldDB" id="A0A239FU19"/>
<keyword evidence="4" id="KW-1185">Reference proteome</keyword>